<feature type="compositionally biased region" description="Acidic residues" evidence="1">
    <location>
        <begin position="521"/>
        <end position="530"/>
    </location>
</feature>
<evidence type="ECO:0000313" key="3">
    <source>
        <dbReference type="Proteomes" id="UP000310108"/>
    </source>
</evidence>
<name>A0A4U6XKB6_9PEZI</name>
<sequence>MAMAATYIKRLLNLEHLPHLTEPVSAQRLRPALKTVHLTGGSVQVALLQERLRASKNALDVVAVGQTLLLEHDLAEEVARRVAGDARLLGQEGRLAHLVGHYSEPVNELRRVGEAALVGGRVDGRDGSVDDGVLGRDLLEGHELAGKGPGVRGVLEAGADGIDGHVELLRAQVGVHHLVPARCELLELRHGRRQLVQLAEPALALRLDVVLHLRDKLLLQGERLLQKLVVKTLLVKLLLALQHELDALVVARLDLLHLVLKLLPPLRLLHDHGRLDARDEVVGGLVKVGYLGLHLGSRLLLDRRLDGLDLAAHLAQLALGLGDGRRIAAVGLVGVNDGDDVVEHADKVLNHRLGRVLDLQGVDRRDGGEPRRLVDLGRLEPGRVLLLGRGGRLSLLDGLGRGCGCGLGSLRGRLGLLDRVVMLLLDSDDLGSGLFVDGARLAAGGLAVVGHPPGRAALGGDIDLAARVSSLELVRDVGESLAEVGLLKVEDGLLAKGNKLGEEVVEVVIDARVPHAAAEADSSEDGESQDEVPQSAEEALLLRGSVCGRQRRRCGSLRLGDNGVRSRGREGDVFLRDRRLDEPDLGDFALLGRDGLRGRQGGWSGRVSRLLVVGKVSPAGGGSDLPLAANDGRRRPVAEHPHGSNRCSQHEGMRWAYKA</sequence>
<gene>
    <name evidence="2" type="ORF">CTA1_5890</name>
</gene>
<dbReference type="EMBL" id="PJEX01000122">
    <property type="protein sequence ID" value="TKW54807.1"/>
    <property type="molecule type" value="Genomic_DNA"/>
</dbReference>
<feature type="region of interest" description="Disordered" evidence="1">
    <location>
        <begin position="516"/>
        <end position="535"/>
    </location>
</feature>
<evidence type="ECO:0000256" key="1">
    <source>
        <dbReference type="SAM" id="MobiDB-lite"/>
    </source>
</evidence>
<organism evidence="2 3">
    <name type="scientific">Colletotrichum tanaceti</name>
    <dbReference type="NCBI Taxonomy" id="1306861"/>
    <lineage>
        <taxon>Eukaryota</taxon>
        <taxon>Fungi</taxon>
        <taxon>Dikarya</taxon>
        <taxon>Ascomycota</taxon>
        <taxon>Pezizomycotina</taxon>
        <taxon>Sordariomycetes</taxon>
        <taxon>Hypocreomycetidae</taxon>
        <taxon>Glomerellales</taxon>
        <taxon>Glomerellaceae</taxon>
        <taxon>Colletotrichum</taxon>
        <taxon>Colletotrichum destructivum species complex</taxon>
    </lineage>
</organism>
<reference evidence="2 3" key="1">
    <citation type="journal article" date="2019" name="PLoS ONE">
        <title>Comparative genome analysis indicates high evolutionary potential of pathogenicity genes in Colletotrichum tanaceti.</title>
        <authorList>
            <person name="Lelwala R.V."/>
            <person name="Korhonen P.K."/>
            <person name="Young N.D."/>
            <person name="Scott J.B."/>
            <person name="Ades P.A."/>
            <person name="Gasser R.B."/>
            <person name="Taylor P.W.J."/>
        </authorList>
    </citation>
    <scope>NUCLEOTIDE SEQUENCE [LARGE SCALE GENOMIC DNA]</scope>
    <source>
        <strain evidence="2">BRIP57314</strain>
    </source>
</reference>
<evidence type="ECO:0000313" key="2">
    <source>
        <dbReference type="EMBL" id="TKW54807.1"/>
    </source>
</evidence>
<feature type="region of interest" description="Disordered" evidence="1">
    <location>
        <begin position="621"/>
        <end position="652"/>
    </location>
</feature>
<accession>A0A4U6XKB6</accession>
<comment type="caution">
    <text evidence="2">The sequence shown here is derived from an EMBL/GenBank/DDBJ whole genome shotgun (WGS) entry which is preliminary data.</text>
</comment>
<dbReference type="AlphaFoldDB" id="A0A4U6XKB6"/>
<feature type="compositionally biased region" description="Basic and acidic residues" evidence="1">
    <location>
        <begin position="631"/>
        <end position="652"/>
    </location>
</feature>
<dbReference type="Proteomes" id="UP000310108">
    <property type="component" value="Unassembled WGS sequence"/>
</dbReference>
<proteinExistence type="predicted"/>
<keyword evidence="3" id="KW-1185">Reference proteome</keyword>
<protein>
    <submittedName>
        <fullName evidence="2">Uncharacterized protein</fullName>
    </submittedName>
</protein>